<evidence type="ECO:0000256" key="1">
    <source>
        <dbReference type="SAM" id="Phobius"/>
    </source>
</evidence>
<feature type="transmembrane region" description="Helical" evidence="1">
    <location>
        <begin position="245"/>
        <end position="267"/>
    </location>
</feature>
<reference evidence="4" key="1">
    <citation type="submission" date="2014-11" db="EMBL/GenBank/DDBJ databases">
        <title>Draft genome sequence of Hydrogenophaga intermedia S1.</title>
        <authorList>
            <person name="Gan H.M."/>
            <person name="Chew T.H."/>
            <person name="Stolz A."/>
        </authorList>
    </citation>
    <scope>NUCLEOTIDE SEQUENCE [LARGE SCALE GENOMIC DNA]</scope>
    <source>
        <strain evidence="4">S1</strain>
    </source>
</reference>
<keyword evidence="1" id="KW-0812">Transmembrane</keyword>
<keyword evidence="3" id="KW-0012">Acyltransferase</keyword>
<feature type="transmembrane region" description="Helical" evidence="1">
    <location>
        <begin position="142"/>
        <end position="162"/>
    </location>
</feature>
<dbReference type="InterPro" id="IPR002656">
    <property type="entry name" value="Acyl_transf_3_dom"/>
</dbReference>
<evidence type="ECO:0000313" key="3">
    <source>
        <dbReference type="EMBL" id="CDN86841.1"/>
    </source>
</evidence>
<name>A0A1L1PQG9_HYDIT</name>
<protein>
    <submittedName>
        <fullName evidence="3">Acyltransferase 3</fullName>
    </submittedName>
</protein>
<organism evidence="3 4">
    <name type="scientific">Hydrogenophaga intermedia</name>
    <dbReference type="NCBI Taxonomy" id="65786"/>
    <lineage>
        <taxon>Bacteria</taxon>
        <taxon>Pseudomonadati</taxon>
        <taxon>Pseudomonadota</taxon>
        <taxon>Betaproteobacteria</taxon>
        <taxon>Burkholderiales</taxon>
        <taxon>Comamonadaceae</taxon>
        <taxon>Hydrogenophaga</taxon>
    </lineage>
</organism>
<feature type="transmembrane region" description="Helical" evidence="1">
    <location>
        <begin position="279"/>
        <end position="299"/>
    </location>
</feature>
<keyword evidence="1" id="KW-0472">Membrane</keyword>
<dbReference type="GO" id="GO:0016747">
    <property type="term" value="F:acyltransferase activity, transferring groups other than amino-acyl groups"/>
    <property type="evidence" value="ECO:0007669"/>
    <property type="project" value="InterPro"/>
</dbReference>
<feature type="transmembrane region" description="Helical" evidence="1">
    <location>
        <begin position="311"/>
        <end position="332"/>
    </location>
</feature>
<feature type="transmembrane region" description="Helical" evidence="1">
    <location>
        <begin position="12"/>
        <end position="30"/>
    </location>
</feature>
<dbReference type="Pfam" id="PF01757">
    <property type="entry name" value="Acyl_transf_3"/>
    <property type="match status" value="1"/>
</dbReference>
<keyword evidence="3" id="KW-0808">Transferase</keyword>
<gene>
    <name evidence="3" type="ORF">BN948_01254</name>
</gene>
<dbReference type="Proteomes" id="UP000028878">
    <property type="component" value="Unassembled WGS sequence"/>
</dbReference>
<keyword evidence="4" id="KW-1185">Reference proteome</keyword>
<dbReference type="GO" id="GO:0000271">
    <property type="term" value="P:polysaccharide biosynthetic process"/>
    <property type="evidence" value="ECO:0007669"/>
    <property type="project" value="TreeGrafter"/>
</dbReference>
<dbReference type="AlphaFoldDB" id="A0A1L1PQG9"/>
<dbReference type="InterPro" id="IPR050879">
    <property type="entry name" value="Acyltransferase_3"/>
</dbReference>
<dbReference type="PANTHER" id="PTHR23028:SF53">
    <property type="entry name" value="ACYL_TRANSF_3 DOMAIN-CONTAINING PROTEIN"/>
    <property type="match status" value="1"/>
</dbReference>
<dbReference type="EMBL" id="CCAE010000006">
    <property type="protein sequence ID" value="CDN86841.1"/>
    <property type="molecule type" value="Genomic_DNA"/>
</dbReference>
<feature type="transmembrane region" description="Helical" evidence="1">
    <location>
        <begin position="50"/>
        <end position="68"/>
    </location>
</feature>
<feature type="domain" description="Acyltransferase 3" evidence="2">
    <location>
        <begin position="7"/>
        <end position="322"/>
    </location>
</feature>
<dbReference type="PANTHER" id="PTHR23028">
    <property type="entry name" value="ACETYLTRANSFERASE"/>
    <property type="match status" value="1"/>
</dbReference>
<evidence type="ECO:0000259" key="2">
    <source>
        <dbReference type="Pfam" id="PF01757"/>
    </source>
</evidence>
<proteinExistence type="predicted"/>
<dbReference type="RefSeq" id="WP_009516192.1">
    <property type="nucleotide sequence ID" value="NZ_CCAE010000006.1"/>
</dbReference>
<feature type="transmembrane region" description="Helical" evidence="1">
    <location>
        <begin position="174"/>
        <end position="192"/>
    </location>
</feature>
<accession>A0A1L1PQG9</accession>
<feature type="transmembrane region" description="Helical" evidence="1">
    <location>
        <begin position="222"/>
        <end position="239"/>
    </location>
</feature>
<keyword evidence="1" id="KW-1133">Transmembrane helix</keyword>
<dbReference type="GO" id="GO:0016020">
    <property type="term" value="C:membrane"/>
    <property type="evidence" value="ECO:0007669"/>
    <property type="project" value="TreeGrafter"/>
</dbReference>
<feature type="transmembrane region" description="Helical" evidence="1">
    <location>
        <begin position="198"/>
        <end position="215"/>
    </location>
</feature>
<feature type="transmembrane region" description="Helical" evidence="1">
    <location>
        <begin position="89"/>
        <end position="106"/>
    </location>
</feature>
<evidence type="ECO:0000313" key="4">
    <source>
        <dbReference type="Proteomes" id="UP000028878"/>
    </source>
</evidence>
<sequence>MNRSALIDGIKALASQLIVLHHLSLYAPMTDWIAAAWPRLVQFLIDDGRYAVQPFLVIGGFLTAQSLAKRRGQAPGPLIWQRYRRLVPQFLIALTLVVLATVWLGRDLAQEDWVSPLPTVGQFLAHLFFLHDVLGVPSLSAGAWYVAIDLQLFALFAALAGLAARSSADLARSLVPPIVALATVASIEVFSRQPAFDVWALYFLSAYGVGALAGWSRRGTRAALCWWLVAAWLALDWLQDPRTRPILALVTALALYAGSHIHWRSALGPVRRAVEHLSDVSYSVFVCHFAVIIVASGLWERFDLGGLGQAWLWTALAWTAIVALGTGVQRLCDHWVPVLTRARPMARGA</sequence>